<keyword evidence="5 8" id="KW-0812">Transmembrane</keyword>
<dbReference type="GO" id="GO:0005886">
    <property type="term" value="C:plasma membrane"/>
    <property type="evidence" value="ECO:0007669"/>
    <property type="project" value="UniProtKB-SubCell"/>
</dbReference>
<feature type="transmembrane region" description="Helical" evidence="8">
    <location>
        <begin position="106"/>
        <end position="139"/>
    </location>
</feature>
<evidence type="ECO:0000256" key="7">
    <source>
        <dbReference type="ARBA" id="ARBA00023136"/>
    </source>
</evidence>
<organism evidence="10 11">
    <name type="scientific">Mucilaginibacter arboris</name>
    <dbReference type="NCBI Taxonomy" id="2682090"/>
    <lineage>
        <taxon>Bacteria</taxon>
        <taxon>Pseudomonadati</taxon>
        <taxon>Bacteroidota</taxon>
        <taxon>Sphingobacteriia</taxon>
        <taxon>Sphingobacteriales</taxon>
        <taxon>Sphingobacteriaceae</taxon>
        <taxon>Mucilaginibacter</taxon>
    </lineage>
</organism>
<sequence>MAELIAQQKASSDKAVKYFLLAWGLVNFLQSYFTELHPDEAYYWLYSRFLDWGYFDHPPMVALFISAGSSLFHNELSLRLLTVFSSTFSWWVLWQVLKKYQVEAKWFVLVVTSISIFHIFGFTTTPDAPLFFFSTLFYFFYQQYLEKDTPAIAVLFSLALAGALYSKYHAVLLVVFTLMANPKLFGRKSFWLVAVLTLILFLPHVFWQYNHGFPSVKYHLVEREADHYEFQFTYLFLLGQLFMAGPLVSWFWFYSISRFRATDIFTKTLLFNFVGTILFFLANTLKVAVQPHWTLIGFLPLVMLVSISLQHKPMPQWLQPLLYINILLLLLMRLGLMVKNPISMKFGVIKSYFGNPKWANLIKQKAGNAYVIFPDQFQDPSWYSYYTNSLKGVAYDSRFYRRTQFDIWPLEDSLQQKRIYFVTEGPIKGISSDILNTPKGIFYGGWIDSLRTYQKILVEADSAQINASPGKTVHLNLKITNPYPKIIDFSNVHRAHIVVLRAYVMQEDSIISNQLASANFNQLKFKPGETRIFPFDLKIPLQKGNYTLLFSVKTAPFAGPRSSRTFNLTIQ</sequence>
<feature type="transmembrane region" description="Helical" evidence="8">
    <location>
        <begin position="230"/>
        <end position="252"/>
    </location>
</feature>
<feature type="transmembrane region" description="Helical" evidence="8">
    <location>
        <begin position="291"/>
        <end position="309"/>
    </location>
</feature>
<dbReference type="InterPro" id="IPR038731">
    <property type="entry name" value="RgtA/B/C-like"/>
</dbReference>
<proteinExistence type="predicted"/>
<gene>
    <name evidence="10" type="ORF">GO621_02500</name>
</gene>
<keyword evidence="3" id="KW-0328">Glycosyltransferase</keyword>
<keyword evidence="6 8" id="KW-1133">Transmembrane helix</keyword>
<reference evidence="10 11" key="1">
    <citation type="submission" date="2019-12" db="EMBL/GenBank/DDBJ databases">
        <title>Mucilaginibacter sp. HMF7410 genome sequencing and assembly.</title>
        <authorList>
            <person name="Kang H."/>
            <person name="Cha I."/>
            <person name="Kim H."/>
            <person name="Joh K."/>
        </authorList>
    </citation>
    <scope>NUCLEOTIDE SEQUENCE [LARGE SCALE GENOMIC DNA]</scope>
    <source>
        <strain evidence="10 11">HMF7410</strain>
    </source>
</reference>
<evidence type="ECO:0000313" key="11">
    <source>
        <dbReference type="Proteomes" id="UP000462014"/>
    </source>
</evidence>
<accession>A0A7K1ST29</accession>
<dbReference type="GO" id="GO:0016763">
    <property type="term" value="F:pentosyltransferase activity"/>
    <property type="evidence" value="ECO:0007669"/>
    <property type="project" value="TreeGrafter"/>
</dbReference>
<evidence type="ECO:0000256" key="8">
    <source>
        <dbReference type="SAM" id="Phobius"/>
    </source>
</evidence>
<dbReference type="EMBL" id="WPIK01000002">
    <property type="protein sequence ID" value="MVN20404.1"/>
    <property type="molecule type" value="Genomic_DNA"/>
</dbReference>
<evidence type="ECO:0000256" key="4">
    <source>
        <dbReference type="ARBA" id="ARBA00022679"/>
    </source>
</evidence>
<feature type="transmembrane region" description="Helical" evidence="8">
    <location>
        <begin position="151"/>
        <end position="178"/>
    </location>
</feature>
<evidence type="ECO:0000313" key="10">
    <source>
        <dbReference type="EMBL" id="MVN20404.1"/>
    </source>
</evidence>
<keyword evidence="11" id="KW-1185">Reference proteome</keyword>
<dbReference type="Pfam" id="PF13231">
    <property type="entry name" value="PMT_2"/>
    <property type="match status" value="1"/>
</dbReference>
<evidence type="ECO:0000256" key="6">
    <source>
        <dbReference type="ARBA" id="ARBA00022989"/>
    </source>
</evidence>
<feature type="transmembrane region" description="Helical" evidence="8">
    <location>
        <begin position="190"/>
        <end position="210"/>
    </location>
</feature>
<evidence type="ECO:0000256" key="3">
    <source>
        <dbReference type="ARBA" id="ARBA00022676"/>
    </source>
</evidence>
<dbReference type="PANTHER" id="PTHR33908:SF11">
    <property type="entry name" value="MEMBRANE PROTEIN"/>
    <property type="match status" value="1"/>
</dbReference>
<evidence type="ECO:0000256" key="5">
    <source>
        <dbReference type="ARBA" id="ARBA00022692"/>
    </source>
</evidence>
<dbReference type="RefSeq" id="WP_157563887.1">
    <property type="nucleotide sequence ID" value="NZ_WPIK01000002.1"/>
</dbReference>
<feature type="transmembrane region" description="Helical" evidence="8">
    <location>
        <begin position="321"/>
        <end position="338"/>
    </location>
</feature>
<evidence type="ECO:0000256" key="1">
    <source>
        <dbReference type="ARBA" id="ARBA00004651"/>
    </source>
</evidence>
<dbReference type="PANTHER" id="PTHR33908">
    <property type="entry name" value="MANNOSYLTRANSFERASE YKCB-RELATED"/>
    <property type="match status" value="1"/>
</dbReference>
<dbReference type="AlphaFoldDB" id="A0A7K1ST29"/>
<dbReference type="InterPro" id="IPR050297">
    <property type="entry name" value="LipidA_mod_glycosyltrf_83"/>
</dbReference>
<protein>
    <recommendedName>
        <fullName evidence="9">Glycosyltransferase RgtA/B/C/D-like domain-containing protein</fullName>
    </recommendedName>
</protein>
<name>A0A7K1ST29_9SPHI</name>
<comment type="caution">
    <text evidence="10">The sequence shown here is derived from an EMBL/GenBank/DDBJ whole genome shotgun (WGS) entry which is preliminary data.</text>
</comment>
<feature type="domain" description="Glycosyltransferase RgtA/B/C/D-like" evidence="9">
    <location>
        <begin position="56"/>
        <end position="207"/>
    </location>
</feature>
<evidence type="ECO:0000259" key="9">
    <source>
        <dbReference type="Pfam" id="PF13231"/>
    </source>
</evidence>
<dbReference type="GO" id="GO:0009103">
    <property type="term" value="P:lipopolysaccharide biosynthetic process"/>
    <property type="evidence" value="ECO:0007669"/>
    <property type="project" value="UniProtKB-ARBA"/>
</dbReference>
<keyword evidence="7 8" id="KW-0472">Membrane</keyword>
<dbReference type="Proteomes" id="UP000462014">
    <property type="component" value="Unassembled WGS sequence"/>
</dbReference>
<feature type="transmembrane region" description="Helical" evidence="8">
    <location>
        <begin position="264"/>
        <end position="285"/>
    </location>
</feature>
<keyword evidence="4" id="KW-0808">Transferase</keyword>
<keyword evidence="2" id="KW-1003">Cell membrane</keyword>
<evidence type="ECO:0000256" key="2">
    <source>
        <dbReference type="ARBA" id="ARBA00022475"/>
    </source>
</evidence>
<comment type="subcellular location">
    <subcellularLocation>
        <location evidence="1">Cell membrane</location>
        <topology evidence="1">Multi-pass membrane protein</topology>
    </subcellularLocation>
</comment>